<gene>
    <name evidence="1" type="ORF">SBW85_05490</name>
</gene>
<organism evidence="1 2">
    <name type="scientific">Vibrio plantisponsor</name>
    <dbReference type="NCBI Taxonomy" id="664643"/>
    <lineage>
        <taxon>Bacteria</taxon>
        <taxon>Pseudomonadati</taxon>
        <taxon>Pseudomonadota</taxon>
        <taxon>Gammaproteobacteria</taxon>
        <taxon>Vibrionales</taxon>
        <taxon>Vibrionaceae</taxon>
        <taxon>Vibrio</taxon>
    </lineage>
</organism>
<evidence type="ECO:0008006" key="3">
    <source>
        <dbReference type="Google" id="ProtNLM"/>
    </source>
</evidence>
<name>A0ABU4IFH2_9VIBR</name>
<proteinExistence type="predicted"/>
<sequence length="45" mass="5247">MRRIFTSLKIIGLDLRQITHKKGENVDFGNKPIIHQLITIHHAEN</sequence>
<reference evidence="1 2" key="1">
    <citation type="submission" date="2023-11" db="EMBL/GenBank/DDBJ databases">
        <title>Plant-associative lifestyle of Vibrio porteresiae and its evolutionary dynamics.</title>
        <authorList>
            <person name="Rameshkumar N."/>
            <person name="Kirti K."/>
        </authorList>
    </citation>
    <scope>NUCLEOTIDE SEQUENCE [LARGE SCALE GENOMIC DNA]</scope>
    <source>
        <strain evidence="1 2">MSSRF60</strain>
    </source>
</reference>
<protein>
    <recommendedName>
        <fullName evidence="3">Mobile element protein</fullName>
    </recommendedName>
</protein>
<keyword evidence="2" id="KW-1185">Reference proteome</keyword>
<dbReference type="Proteomes" id="UP001272325">
    <property type="component" value="Unassembled WGS sequence"/>
</dbReference>
<evidence type="ECO:0000313" key="2">
    <source>
        <dbReference type="Proteomes" id="UP001272325"/>
    </source>
</evidence>
<comment type="caution">
    <text evidence="1">The sequence shown here is derived from an EMBL/GenBank/DDBJ whole genome shotgun (WGS) entry which is preliminary data.</text>
</comment>
<dbReference type="RefSeq" id="WP_171137629.1">
    <property type="nucleotide sequence ID" value="NZ_AP024893.1"/>
</dbReference>
<dbReference type="EMBL" id="JAWRCN010000001">
    <property type="protein sequence ID" value="MDW6017226.1"/>
    <property type="molecule type" value="Genomic_DNA"/>
</dbReference>
<accession>A0ABU4IFH2</accession>
<evidence type="ECO:0000313" key="1">
    <source>
        <dbReference type="EMBL" id="MDW6017226.1"/>
    </source>
</evidence>